<comment type="caution">
    <text evidence="1">The sequence shown here is derived from an EMBL/GenBank/DDBJ whole genome shotgun (WGS) entry which is preliminary data.</text>
</comment>
<gene>
    <name evidence="1" type="ORF">T03_12536</name>
</gene>
<sequence length="58" mass="6100">MSRWFGTGHGALDFAAGLWLCRRDRSGWSRGGLGAFPAKAGLGGPGHGWHCSSPRCEG</sequence>
<evidence type="ECO:0000313" key="1">
    <source>
        <dbReference type="EMBL" id="KRY03863.1"/>
    </source>
</evidence>
<accession>A0A0V0YU69</accession>
<proteinExistence type="predicted"/>
<organism evidence="1 2">
    <name type="scientific">Trichinella britovi</name>
    <name type="common">Parasitic roundworm</name>
    <dbReference type="NCBI Taxonomy" id="45882"/>
    <lineage>
        <taxon>Eukaryota</taxon>
        <taxon>Metazoa</taxon>
        <taxon>Ecdysozoa</taxon>
        <taxon>Nematoda</taxon>
        <taxon>Enoplea</taxon>
        <taxon>Dorylaimia</taxon>
        <taxon>Trichinellida</taxon>
        <taxon>Trichinellidae</taxon>
        <taxon>Trichinella</taxon>
    </lineage>
</organism>
<protein>
    <submittedName>
        <fullName evidence="1">Uncharacterized protein</fullName>
    </submittedName>
</protein>
<evidence type="ECO:0000313" key="2">
    <source>
        <dbReference type="Proteomes" id="UP000054653"/>
    </source>
</evidence>
<dbReference type="Proteomes" id="UP000054653">
    <property type="component" value="Unassembled WGS sequence"/>
</dbReference>
<dbReference type="EMBL" id="JYDI01006133">
    <property type="protein sequence ID" value="KRY03863.1"/>
    <property type="molecule type" value="Genomic_DNA"/>
</dbReference>
<feature type="non-terminal residue" evidence="1">
    <location>
        <position position="58"/>
    </location>
</feature>
<name>A0A0V0YU69_TRIBR</name>
<reference evidence="1 2" key="1">
    <citation type="submission" date="2015-01" db="EMBL/GenBank/DDBJ databases">
        <title>Evolution of Trichinella species and genotypes.</title>
        <authorList>
            <person name="Korhonen P.K."/>
            <person name="Edoardo P."/>
            <person name="Giuseppe L.R."/>
            <person name="Gasser R.B."/>
        </authorList>
    </citation>
    <scope>NUCLEOTIDE SEQUENCE [LARGE SCALE GENOMIC DNA]</scope>
    <source>
        <strain evidence="1">ISS120</strain>
    </source>
</reference>
<keyword evidence="2" id="KW-1185">Reference proteome</keyword>
<dbReference type="AlphaFoldDB" id="A0A0V0YU69"/>